<evidence type="ECO:0000313" key="2">
    <source>
        <dbReference type="Proteomes" id="UP000067711"/>
    </source>
</evidence>
<gene>
    <name evidence="1" type="ORF">WS71_26375</name>
</gene>
<dbReference type="EMBL" id="CP013389">
    <property type="protein sequence ID" value="AOJ10693.1"/>
    <property type="molecule type" value="Genomic_DNA"/>
</dbReference>
<sequence length="89" mass="9757">MSIRVGTENLTEVRRLLHRVLGPALDIYTAVIDNKTGQACLQLELAKACVSDAMSSIMRVLPAAEFGTIRRSARAPESRSPATRMRTTD</sequence>
<reference evidence="1 2" key="1">
    <citation type="submission" date="2015-12" db="EMBL/GenBank/DDBJ databases">
        <title>Diversity of Burkholderia near neighbor genomes.</title>
        <authorList>
            <person name="Sahl J."/>
            <person name="Wagner D."/>
            <person name="Keim P."/>
        </authorList>
    </citation>
    <scope>NUCLEOTIDE SEQUENCE [LARGE SCALE GENOMIC DNA]</scope>
    <source>
        <strain evidence="1 2">BDU8</strain>
    </source>
</reference>
<accession>A0A1B4G458</accession>
<evidence type="ECO:0000313" key="1">
    <source>
        <dbReference type="EMBL" id="AOJ10693.1"/>
    </source>
</evidence>
<proteinExistence type="predicted"/>
<name>A0A1B4G458_9BURK</name>
<dbReference type="AlphaFoldDB" id="A0A1B4G458"/>
<organism evidence="1 2">
    <name type="scientific">Burkholderia mayonis</name>
    <dbReference type="NCBI Taxonomy" id="1385591"/>
    <lineage>
        <taxon>Bacteria</taxon>
        <taxon>Pseudomonadati</taxon>
        <taxon>Pseudomonadota</taxon>
        <taxon>Betaproteobacteria</taxon>
        <taxon>Burkholderiales</taxon>
        <taxon>Burkholderiaceae</taxon>
        <taxon>Burkholderia</taxon>
        <taxon>pseudomallei group</taxon>
    </lineage>
</organism>
<protein>
    <submittedName>
        <fullName evidence="1">Sugar ABC transporter permease</fullName>
    </submittedName>
</protein>
<dbReference type="Proteomes" id="UP000067711">
    <property type="component" value="Chromosome 1"/>
</dbReference>